<sequence>MFATKVIPKIYGYFLILLGMFLSNVEAIPILLVPRANESTNNEENKQQLIQKIIGAIAIATGFCICFFGYQLYNRIIFFIGFICGVFLTKSIISSVFGEVSDTFFYISAIIIGIILGSVALCAYKVSLCILGALAGYGVAAIIIAFVPSVAEKVNPLIITIILAIVFIILINVMEIPIIIVATGIVGSFLMFYGTDTLINTGFAHAIQTMYDSKSFALFNSNNSVKIMVTASLLISVLGWVVQFISYKHSHYKQ</sequence>
<evidence type="ECO:0000256" key="3">
    <source>
        <dbReference type="ARBA" id="ARBA00022692"/>
    </source>
</evidence>
<comment type="caution">
    <text evidence="9">The sequence shown here is derived from an EMBL/GenBank/DDBJ whole genome shotgun (WGS) entry which is preliminary data.</text>
</comment>
<gene>
    <name evidence="9" type="ORF">BCR36DRAFT_352628</name>
</gene>
<feature type="transmembrane region" description="Helical" evidence="7">
    <location>
        <begin position="12"/>
        <end position="33"/>
    </location>
</feature>
<evidence type="ECO:0000256" key="4">
    <source>
        <dbReference type="ARBA" id="ARBA00022989"/>
    </source>
</evidence>
<dbReference type="PANTHER" id="PTHR31247:SF5">
    <property type="entry name" value="DUF4203 DOMAIN-CONTAINING PROTEIN"/>
    <property type="match status" value="1"/>
</dbReference>
<feature type="transmembrane region" description="Helical" evidence="7">
    <location>
        <begin position="131"/>
        <end position="151"/>
    </location>
</feature>
<dbReference type="PANTHER" id="PTHR31247">
    <property type="entry name" value="TRANSMEMBRANE PROTEIN 198 FAMILY MEMBER"/>
    <property type="match status" value="1"/>
</dbReference>
<evidence type="ECO:0000256" key="5">
    <source>
        <dbReference type="ARBA" id="ARBA00023136"/>
    </source>
</evidence>
<feature type="transmembrane region" description="Helical" evidence="7">
    <location>
        <begin position="77"/>
        <end position="97"/>
    </location>
</feature>
<dbReference type="InterPro" id="IPR025256">
    <property type="entry name" value="TM7S3/TM198-like_dom"/>
</dbReference>
<evidence type="ECO:0000313" key="9">
    <source>
        <dbReference type="EMBL" id="ORX50395.1"/>
    </source>
</evidence>
<evidence type="ECO:0000256" key="1">
    <source>
        <dbReference type="ARBA" id="ARBA00004141"/>
    </source>
</evidence>
<reference evidence="9 10" key="1">
    <citation type="submission" date="2016-08" db="EMBL/GenBank/DDBJ databases">
        <title>Genomes of anaerobic fungi encode conserved fungal cellulosomes for biomass hydrolysis.</title>
        <authorList>
            <consortium name="DOE Joint Genome Institute"/>
            <person name="Haitjema C.H."/>
            <person name="Gilmore S.P."/>
            <person name="Henske J.K."/>
            <person name="Solomon K.V."/>
            <person name="De Groot R."/>
            <person name="Kuo A."/>
            <person name="Mondo S.J."/>
            <person name="Salamov A.A."/>
            <person name="Labutti K."/>
            <person name="Zhao Z."/>
            <person name="Chiniquy J."/>
            <person name="Barry K."/>
            <person name="Brewer H.M."/>
            <person name="Purvine S.O."/>
            <person name="Wright A.T."/>
            <person name="Boxma B."/>
            <person name="Van Alen T."/>
            <person name="Hackstein J.H."/>
            <person name="Baker S.E."/>
            <person name="Grigoriev I.V."/>
            <person name="O'Malley M.A."/>
        </authorList>
    </citation>
    <scope>NUCLEOTIDE SEQUENCE [LARGE SCALE GENOMIC DNA]</scope>
    <source>
        <strain evidence="10">finn</strain>
    </source>
</reference>
<feature type="transmembrane region" description="Helical" evidence="7">
    <location>
        <begin position="227"/>
        <end position="247"/>
    </location>
</feature>
<evidence type="ECO:0000256" key="7">
    <source>
        <dbReference type="SAM" id="Phobius"/>
    </source>
</evidence>
<feature type="transmembrane region" description="Helical" evidence="7">
    <location>
        <begin position="189"/>
        <end position="207"/>
    </location>
</feature>
<evidence type="ECO:0000256" key="6">
    <source>
        <dbReference type="ARBA" id="ARBA00049737"/>
    </source>
</evidence>
<name>A0A1Y1VAP0_9FUNG</name>
<evidence type="ECO:0000259" key="8">
    <source>
        <dbReference type="Pfam" id="PF13886"/>
    </source>
</evidence>
<accession>A0A1Y1VAP0</accession>
<dbReference type="STRING" id="1754191.A0A1Y1VAP0"/>
<reference evidence="9 10" key="2">
    <citation type="submission" date="2016-08" db="EMBL/GenBank/DDBJ databases">
        <title>Pervasive Adenine N6-methylation of Active Genes in Fungi.</title>
        <authorList>
            <consortium name="DOE Joint Genome Institute"/>
            <person name="Mondo S.J."/>
            <person name="Dannebaum R.O."/>
            <person name="Kuo R.C."/>
            <person name="Labutti K."/>
            <person name="Haridas S."/>
            <person name="Kuo A."/>
            <person name="Salamov A."/>
            <person name="Ahrendt S.R."/>
            <person name="Lipzen A."/>
            <person name="Sullivan W."/>
            <person name="Andreopoulos W.B."/>
            <person name="Clum A."/>
            <person name="Lindquist E."/>
            <person name="Daum C."/>
            <person name="Ramamoorthy G.K."/>
            <person name="Gryganskyi A."/>
            <person name="Culley D."/>
            <person name="Magnuson J.K."/>
            <person name="James T.Y."/>
            <person name="O'Malley M.A."/>
            <person name="Stajich J.E."/>
            <person name="Spatafora J.W."/>
            <person name="Visel A."/>
            <person name="Grigoriev I.V."/>
        </authorList>
    </citation>
    <scope>NUCLEOTIDE SEQUENCE [LARGE SCALE GENOMIC DNA]</scope>
    <source>
        <strain evidence="10">finn</strain>
    </source>
</reference>
<keyword evidence="5 7" id="KW-0472">Membrane</keyword>
<comment type="subcellular location">
    <subcellularLocation>
        <location evidence="1">Membrane</location>
        <topology evidence="1">Multi-pass membrane protein</topology>
    </subcellularLocation>
</comment>
<comment type="similarity">
    <text evidence="2">Belongs to the TMEM198 family.</text>
</comment>
<feature type="domain" description="TM7S3/TM198-like" evidence="8">
    <location>
        <begin position="55"/>
        <end position="244"/>
    </location>
</feature>
<feature type="transmembrane region" description="Helical" evidence="7">
    <location>
        <begin position="103"/>
        <end position="124"/>
    </location>
</feature>
<dbReference type="InterPro" id="IPR040236">
    <property type="entry name" value="TMEM198"/>
</dbReference>
<feature type="transmembrane region" description="Helical" evidence="7">
    <location>
        <begin position="157"/>
        <end position="182"/>
    </location>
</feature>
<keyword evidence="3 7" id="KW-0812">Transmembrane</keyword>
<dbReference type="GO" id="GO:0005886">
    <property type="term" value="C:plasma membrane"/>
    <property type="evidence" value="ECO:0007669"/>
    <property type="project" value="TreeGrafter"/>
</dbReference>
<dbReference type="Proteomes" id="UP000193719">
    <property type="component" value="Unassembled WGS sequence"/>
</dbReference>
<protein>
    <recommendedName>
        <fullName evidence="6">Transmembrane protein 198</fullName>
    </recommendedName>
</protein>
<dbReference type="EMBL" id="MCFH01000021">
    <property type="protein sequence ID" value="ORX50395.1"/>
    <property type="molecule type" value="Genomic_DNA"/>
</dbReference>
<organism evidence="9 10">
    <name type="scientific">Piromyces finnis</name>
    <dbReference type="NCBI Taxonomy" id="1754191"/>
    <lineage>
        <taxon>Eukaryota</taxon>
        <taxon>Fungi</taxon>
        <taxon>Fungi incertae sedis</taxon>
        <taxon>Chytridiomycota</taxon>
        <taxon>Chytridiomycota incertae sedis</taxon>
        <taxon>Neocallimastigomycetes</taxon>
        <taxon>Neocallimastigales</taxon>
        <taxon>Neocallimastigaceae</taxon>
        <taxon>Piromyces</taxon>
    </lineage>
</organism>
<dbReference type="OrthoDB" id="102260at2759"/>
<keyword evidence="10" id="KW-1185">Reference proteome</keyword>
<dbReference type="Pfam" id="PF13886">
    <property type="entry name" value="TM7S3_TM198"/>
    <property type="match status" value="1"/>
</dbReference>
<feature type="transmembrane region" description="Helical" evidence="7">
    <location>
        <begin position="53"/>
        <end position="70"/>
    </location>
</feature>
<evidence type="ECO:0000256" key="2">
    <source>
        <dbReference type="ARBA" id="ARBA00006244"/>
    </source>
</evidence>
<proteinExistence type="inferred from homology"/>
<keyword evidence="4 7" id="KW-1133">Transmembrane helix</keyword>
<evidence type="ECO:0000313" key="10">
    <source>
        <dbReference type="Proteomes" id="UP000193719"/>
    </source>
</evidence>
<dbReference type="AlphaFoldDB" id="A0A1Y1VAP0"/>